<accession>C6R9N6</accession>
<name>C6R9N6_9CORY</name>
<proteinExistence type="predicted"/>
<evidence type="ECO:0000313" key="1">
    <source>
        <dbReference type="EMBL" id="EET77393.1"/>
    </source>
</evidence>
<evidence type="ECO:0000313" key="2">
    <source>
        <dbReference type="Proteomes" id="UP000004384"/>
    </source>
</evidence>
<protein>
    <submittedName>
        <fullName evidence="1">Uncharacterized protein</fullName>
    </submittedName>
</protein>
<dbReference type="EMBL" id="ACVP01000020">
    <property type="protein sequence ID" value="EET77393.1"/>
    <property type="molecule type" value="Genomic_DNA"/>
</dbReference>
<sequence>MASPTTNDTLGNLKVRIIAFDRWTNPEPLPSPRDIIEK</sequence>
<dbReference type="AlphaFoldDB" id="C6R9N6"/>
<gene>
    <name evidence="1" type="ORF">CORTU0001_0603</name>
</gene>
<dbReference type="Proteomes" id="UP000004384">
    <property type="component" value="Unassembled WGS sequence"/>
</dbReference>
<organism evidence="1 2">
    <name type="scientific">Corynebacterium tuberculostearicum SK141</name>
    <dbReference type="NCBI Taxonomy" id="553206"/>
    <lineage>
        <taxon>Bacteria</taxon>
        <taxon>Bacillati</taxon>
        <taxon>Actinomycetota</taxon>
        <taxon>Actinomycetes</taxon>
        <taxon>Mycobacteriales</taxon>
        <taxon>Corynebacteriaceae</taxon>
        <taxon>Corynebacterium</taxon>
    </lineage>
</organism>
<reference evidence="1 2" key="1">
    <citation type="submission" date="2009-06" db="EMBL/GenBank/DDBJ databases">
        <authorList>
            <person name="Dodson R."/>
            <person name="Sebastian Y."/>
            <person name="Madupu R."/>
            <person name="Durkin A.S."/>
            <person name="Torralba M."/>
            <person name="Methe B."/>
            <person name="Sutton G.G."/>
            <person name="Strausberg R.L."/>
            <person name="Nelson K.E."/>
        </authorList>
    </citation>
    <scope>NUCLEOTIDE SEQUENCE [LARGE SCALE GENOMIC DNA]</scope>
    <source>
        <strain evidence="1 2">SK141</strain>
    </source>
</reference>
<comment type="caution">
    <text evidence="1">The sequence shown here is derived from an EMBL/GenBank/DDBJ whole genome shotgun (WGS) entry which is preliminary data.</text>
</comment>